<evidence type="ECO:0000259" key="2">
    <source>
        <dbReference type="PROSITE" id="PS51833"/>
    </source>
</evidence>
<evidence type="ECO:0000313" key="4">
    <source>
        <dbReference type="Proteomes" id="UP000682111"/>
    </source>
</evidence>
<dbReference type="InterPro" id="IPR035919">
    <property type="entry name" value="EAL_sf"/>
</dbReference>
<gene>
    <name evidence="3" type="primary">yuxH</name>
    <name evidence="3" type="ORF">J27TS8_09070</name>
</gene>
<dbReference type="PROSITE" id="PS51833">
    <property type="entry name" value="HDOD"/>
    <property type="match status" value="1"/>
</dbReference>
<dbReference type="SMART" id="SM00052">
    <property type="entry name" value="EAL"/>
    <property type="match status" value="1"/>
</dbReference>
<evidence type="ECO:0000313" key="3">
    <source>
        <dbReference type="EMBL" id="GIN60914.1"/>
    </source>
</evidence>
<dbReference type="InterPro" id="IPR001633">
    <property type="entry name" value="EAL_dom"/>
</dbReference>
<dbReference type="Proteomes" id="UP000682111">
    <property type="component" value="Unassembled WGS sequence"/>
</dbReference>
<dbReference type="InterPro" id="IPR014408">
    <property type="entry name" value="dGMP_Pdiesterase_EAL/HD-GYP"/>
</dbReference>
<dbReference type="PANTHER" id="PTHR33525:SF4">
    <property type="entry name" value="CYCLIC DI-GMP PHOSPHODIESTERASE CDGJ"/>
    <property type="match status" value="1"/>
</dbReference>
<feature type="domain" description="HDOD" evidence="2">
    <location>
        <begin position="201"/>
        <end position="391"/>
    </location>
</feature>
<dbReference type="SUPFAM" id="SSF109604">
    <property type="entry name" value="HD-domain/PDEase-like"/>
    <property type="match status" value="1"/>
</dbReference>
<dbReference type="PANTHER" id="PTHR33525">
    <property type="match status" value="1"/>
</dbReference>
<dbReference type="Pfam" id="PF08668">
    <property type="entry name" value="HDOD"/>
    <property type="match status" value="1"/>
</dbReference>
<protein>
    <recommendedName>
        <fullName evidence="5">HDOD domain-containing protein</fullName>
    </recommendedName>
</protein>
<evidence type="ECO:0000259" key="1">
    <source>
        <dbReference type="PROSITE" id="PS50883"/>
    </source>
</evidence>
<dbReference type="InterPro" id="IPR013976">
    <property type="entry name" value="HDOD"/>
</dbReference>
<evidence type="ECO:0008006" key="5">
    <source>
        <dbReference type="Google" id="ProtNLM"/>
    </source>
</evidence>
<dbReference type="PROSITE" id="PS50883">
    <property type="entry name" value="EAL"/>
    <property type="match status" value="1"/>
</dbReference>
<proteinExistence type="predicted"/>
<dbReference type="PIRSF" id="PIRSF003180">
    <property type="entry name" value="DiGMPpdiest_YuxH"/>
    <property type="match status" value="1"/>
</dbReference>
<dbReference type="Gene3D" id="1.10.3210.10">
    <property type="entry name" value="Hypothetical protein af1432"/>
    <property type="match status" value="1"/>
</dbReference>
<dbReference type="Pfam" id="PF00563">
    <property type="entry name" value="EAL"/>
    <property type="match status" value="1"/>
</dbReference>
<comment type="caution">
    <text evidence="3">The sequence shown here is derived from an EMBL/GenBank/DDBJ whole genome shotgun (WGS) entry which is preliminary data.</text>
</comment>
<dbReference type="SUPFAM" id="SSF141868">
    <property type="entry name" value="EAL domain-like"/>
    <property type="match status" value="1"/>
</dbReference>
<dbReference type="Gene3D" id="3.20.20.450">
    <property type="entry name" value="EAL domain"/>
    <property type="match status" value="1"/>
</dbReference>
<organism evidence="3 4">
    <name type="scientific">Robertmurraya siralis</name>
    <dbReference type="NCBI Taxonomy" id="77777"/>
    <lineage>
        <taxon>Bacteria</taxon>
        <taxon>Bacillati</taxon>
        <taxon>Bacillota</taxon>
        <taxon>Bacilli</taxon>
        <taxon>Bacillales</taxon>
        <taxon>Bacillaceae</taxon>
        <taxon>Robertmurraya</taxon>
    </lineage>
</organism>
<dbReference type="RefSeq" id="WP_212933272.1">
    <property type="nucleotide sequence ID" value="NZ_BORC01000001.1"/>
</dbReference>
<dbReference type="InterPro" id="IPR052340">
    <property type="entry name" value="RNase_Y/CdgJ"/>
</dbReference>
<name>A0A919WFR2_9BACI</name>
<dbReference type="EMBL" id="BORC01000001">
    <property type="protein sequence ID" value="GIN60914.1"/>
    <property type="molecule type" value="Genomic_DNA"/>
</dbReference>
<sequence length="415" mass="48068">MEVFVAKQPILNQKREHIAYELFYRSGLKNSFPNIDGDRATADVIINSFLNIGIEELSNGKPCFINFTKKLLLLGLPTYFKPQEIVVELSEATFPTEEILAICSELKSLGYKIALDNVVLKNGNLYSEQLIQYIDIIKVDFLLTSKRTRRQIEKRANERGIKLLAEKIETDEAFAEAKKYHYELFQGYFFAEPSIISTYDIPTYFFAHYEQLHEIILNETDMDVISDFIEKDVSLSYKLLKLVNSQYSRTKHKIYSVKQAVMMLGLMEIKKWLYVLSVREKDKAKNDCAKEVVHLSLTRAKMCESIEKLKKKKKAPSTYFTLGLFSLMDKLTGVPMEKMIENLPLHDDLSDALSGIQNPLKDVLDLVTAVEKAHWVGIREKCRDLKIEEKDLFKIYAESLTWSEHLMKKESQWVL</sequence>
<reference evidence="3" key="1">
    <citation type="submission" date="2021-03" db="EMBL/GenBank/DDBJ databases">
        <title>Antimicrobial resistance genes in bacteria isolated from Japanese honey, and their potential for conferring macrolide and lincosamide resistance in the American foulbrood pathogen Paenibacillus larvae.</title>
        <authorList>
            <person name="Okamoto M."/>
            <person name="Kumagai M."/>
            <person name="Kanamori H."/>
            <person name="Takamatsu D."/>
        </authorList>
    </citation>
    <scope>NUCLEOTIDE SEQUENCE</scope>
    <source>
        <strain evidence="3">J27TS8</strain>
    </source>
</reference>
<accession>A0A919WFR2</accession>
<keyword evidence="4" id="KW-1185">Reference proteome</keyword>
<dbReference type="AlphaFoldDB" id="A0A919WFR2"/>
<feature type="domain" description="EAL" evidence="1">
    <location>
        <begin position="1"/>
        <end position="207"/>
    </location>
</feature>